<dbReference type="Pfam" id="PF02518">
    <property type="entry name" value="HATPase_c"/>
    <property type="match status" value="1"/>
</dbReference>
<keyword evidence="10" id="KW-0472">Membrane</keyword>
<dbReference type="InterPro" id="IPR001638">
    <property type="entry name" value="Solute-binding_3/MltF_N"/>
</dbReference>
<dbReference type="Pfam" id="PF00072">
    <property type="entry name" value="Response_reg"/>
    <property type="match status" value="1"/>
</dbReference>
<feature type="chain" id="PRO_5046626996" description="histidine kinase" evidence="11">
    <location>
        <begin position="28"/>
        <end position="967"/>
    </location>
</feature>
<dbReference type="InterPro" id="IPR003594">
    <property type="entry name" value="HATPase_dom"/>
</dbReference>
<dbReference type="EC" id="2.7.13.3" evidence="3"/>
<evidence type="ECO:0000256" key="10">
    <source>
        <dbReference type="SAM" id="Phobius"/>
    </source>
</evidence>
<keyword evidence="11" id="KW-0732">Signal</keyword>
<dbReference type="PROSITE" id="PS50110">
    <property type="entry name" value="RESPONSE_REGULATORY"/>
    <property type="match status" value="1"/>
</dbReference>
<proteinExistence type="predicted"/>
<dbReference type="Gene3D" id="3.40.50.2300">
    <property type="match status" value="1"/>
</dbReference>
<dbReference type="Pfam" id="PF00497">
    <property type="entry name" value="SBP_bac_3"/>
    <property type="match status" value="2"/>
</dbReference>
<name>A0ABT7DNH0_9ACTN</name>
<evidence type="ECO:0000256" key="1">
    <source>
        <dbReference type="ARBA" id="ARBA00000085"/>
    </source>
</evidence>
<dbReference type="SMART" id="SM00387">
    <property type="entry name" value="HATPase_c"/>
    <property type="match status" value="1"/>
</dbReference>
<accession>A0ABT7DNH0</accession>
<dbReference type="InterPro" id="IPR003661">
    <property type="entry name" value="HisK_dim/P_dom"/>
</dbReference>
<keyword evidence="6" id="KW-0418">Kinase</keyword>
<dbReference type="SUPFAM" id="SSF53850">
    <property type="entry name" value="Periplasmic binding protein-like II"/>
    <property type="match status" value="2"/>
</dbReference>
<dbReference type="Proteomes" id="UP001232750">
    <property type="component" value="Unassembled WGS sequence"/>
</dbReference>
<evidence type="ECO:0000256" key="7">
    <source>
        <dbReference type="ARBA" id="ARBA00023012"/>
    </source>
</evidence>
<evidence type="ECO:0000256" key="5">
    <source>
        <dbReference type="ARBA" id="ARBA00022679"/>
    </source>
</evidence>
<evidence type="ECO:0000256" key="9">
    <source>
        <dbReference type="SAM" id="MobiDB-lite"/>
    </source>
</evidence>
<dbReference type="SUPFAM" id="SSF55874">
    <property type="entry name" value="ATPase domain of HSP90 chaperone/DNA topoisomerase II/histidine kinase"/>
    <property type="match status" value="1"/>
</dbReference>
<dbReference type="PROSITE" id="PS50109">
    <property type="entry name" value="HIS_KIN"/>
    <property type="match status" value="1"/>
</dbReference>
<evidence type="ECO:0000256" key="3">
    <source>
        <dbReference type="ARBA" id="ARBA00012438"/>
    </source>
</evidence>
<feature type="domain" description="Histidine kinase" evidence="12">
    <location>
        <begin position="590"/>
        <end position="810"/>
    </location>
</feature>
<evidence type="ECO:0000256" key="11">
    <source>
        <dbReference type="SAM" id="SignalP"/>
    </source>
</evidence>
<dbReference type="InterPro" id="IPR036097">
    <property type="entry name" value="HisK_dim/P_sf"/>
</dbReference>
<comment type="subcellular location">
    <subcellularLocation>
        <location evidence="2">Cell membrane</location>
    </subcellularLocation>
</comment>
<evidence type="ECO:0000256" key="2">
    <source>
        <dbReference type="ARBA" id="ARBA00004236"/>
    </source>
</evidence>
<dbReference type="PRINTS" id="PR00344">
    <property type="entry name" value="BCTRLSENSOR"/>
</dbReference>
<evidence type="ECO:0000256" key="8">
    <source>
        <dbReference type="PROSITE-ProRule" id="PRU00169"/>
    </source>
</evidence>
<dbReference type="Gene3D" id="3.40.190.10">
    <property type="entry name" value="Periplasmic binding protein-like II"/>
    <property type="match status" value="4"/>
</dbReference>
<dbReference type="InterPro" id="IPR036890">
    <property type="entry name" value="HATPase_C_sf"/>
</dbReference>
<dbReference type="SMART" id="SM00062">
    <property type="entry name" value="PBPb"/>
    <property type="match status" value="1"/>
</dbReference>
<keyword evidence="5" id="KW-0808">Transferase</keyword>
<reference evidence="14 15" key="1">
    <citation type="submission" date="2023-05" db="EMBL/GenBank/DDBJ databases">
        <title>Gordonibacter KGMB12511T sp. nov., isolated from faeces of healthy Korean.</title>
        <authorList>
            <person name="Kim H.S."/>
            <person name="Kim J.-S."/>
            <person name="Suh M.K."/>
            <person name="Eom M.K."/>
            <person name="Do H.E."/>
            <person name="Lee J.-S."/>
        </authorList>
    </citation>
    <scope>NUCLEOTIDE SEQUENCE [LARGE SCALE GENOMIC DNA]</scope>
    <source>
        <strain evidence="14 15">KGMB12511</strain>
    </source>
</reference>
<dbReference type="SUPFAM" id="SSF47384">
    <property type="entry name" value="Homodimeric domain of signal transducing histidine kinase"/>
    <property type="match status" value="1"/>
</dbReference>
<evidence type="ECO:0000256" key="4">
    <source>
        <dbReference type="ARBA" id="ARBA00022553"/>
    </source>
</evidence>
<dbReference type="RefSeq" id="WP_283832434.1">
    <property type="nucleotide sequence ID" value="NZ_JASJEU010000019.1"/>
</dbReference>
<organism evidence="14 15">
    <name type="scientific">Gordonibacter faecis</name>
    <dbReference type="NCBI Taxonomy" id="3047475"/>
    <lineage>
        <taxon>Bacteria</taxon>
        <taxon>Bacillati</taxon>
        <taxon>Actinomycetota</taxon>
        <taxon>Coriobacteriia</taxon>
        <taxon>Eggerthellales</taxon>
        <taxon>Eggerthellaceae</taxon>
        <taxon>Gordonibacter</taxon>
    </lineage>
</organism>
<dbReference type="InterPro" id="IPR005467">
    <property type="entry name" value="His_kinase_dom"/>
</dbReference>
<comment type="catalytic activity">
    <reaction evidence="1">
        <text>ATP + protein L-histidine = ADP + protein N-phospho-L-histidine.</text>
        <dbReference type="EC" id="2.7.13.3"/>
    </reaction>
</comment>
<dbReference type="InterPro" id="IPR011006">
    <property type="entry name" value="CheY-like_superfamily"/>
</dbReference>
<keyword evidence="10" id="KW-0812">Transmembrane</keyword>
<keyword evidence="10" id="KW-1133">Transmembrane helix</keyword>
<dbReference type="EMBL" id="JASJEU010000019">
    <property type="protein sequence ID" value="MDJ1651089.1"/>
    <property type="molecule type" value="Genomic_DNA"/>
</dbReference>
<dbReference type="SMART" id="SM00388">
    <property type="entry name" value="HisKA"/>
    <property type="match status" value="1"/>
</dbReference>
<dbReference type="PANTHER" id="PTHR43047">
    <property type="entry name" value="TWO-COMPONENT HISTIDINE PROTEIN KINASE"/>
    <property type="match status" value="1"/>
</dbReference>
<evidence type="ECO:0000313" key="14">
    <source>
        <dbReference type="EMBL" id="MDJ1651089.1"/>
    </source>
</evidence>
<dbReference type="Pfam" id="PF00512">
    <property type="entry name" value="HisKA"/>
    <property type="match status" value="1"/>
</dbReference>
<keyword evidence="4 8" id="KW-0597">Phosphoprotein</keyword>
<keyword evidence="7" id="KW-0902">Two-component regulatory system</keyword>
<dbReference type="Gene3D" id="1.10.287.130">
    <property type="match status" value="1"/>
</dbReference>
<feature type="region of interest" description="Disordered" evidence="9">
    <location>
        <begin position="30"/>
        <end position="64"/>
    </location>
</feature>
<protein>
    <recommendedName>
        <fullName evidence="3">histidine kinase</fullName>
        <ecNumber evidence="3">2.7.13.3</ecNumber>
    </recommendedName>
</protein>
<evidence type="ECO:0000313" key="15">
    <source>
        <dbReference type="Proteomes" id="UP001232750"/>
    </source>
</evidence>
<dbReference type="CDD" id="cd16922">
    <property type="entry name" value="HATPase_EvgS-ArcB-TorS-like"/>
    <property type="match status" value="1"/>
</dbReference>
<gene>
    <name evidence="14" type="ORF">QNJ86_09785</name>
</gene>
<dbReference type="InterPro" id="IPR004358">
    <property type="entry name" value="Sig_transdc_His_kin-like_C"/>
</dbReference>
<feature type="transmembrane region" description="Helical" evidence="10">
    <location>
        <begin position="540"/>
        <end position="561"/>
    </location>
</feature>
<dbReference type="SMART" id="SM00448">
    <property type="entry name" value="REC"/>
    <property type="match status" value="1"/>
</dbReference>
<dbReference type="InterPro" id="IPR001789">
    <property type="entry name" value="Sig_transdc_resp-reg_receiver"/>
</dbReference>
<comment type="caution">
    <text evidence="14">The sequence shown here is derived from an EMBL/GenBank/DDBJ whole genome shotgun (WGS) entry which is preliminary data.</text>
</comment>
<feature type="compositionally biased region" description="Polar residues" evidence="9">
    <location>
        <begin position="31"/>
        <end position="42"/>
    </location>
</feature>
<dbReference type="CDD" id="cd17546">
    <property type="entry name" value="REC_hyHK_CKI1_RcsC-like"/>
    <property type="match status" value="1"/>
</dbReference>
<feature type="domain" description="Response regulatory" evidence="13">
    <location>
        <begin position="841"/>
        <end position="962"/>
    </location>
</feature>
<evidence type="ECO:0000256" key="6">
    <source>
        <dbReference type="ARBA" id="ARBA00022777"/>
    </source>
</evidence>
<feature type="signal peptide" evidence="11">
    <location>
        <begin position="1"/>
        <end position="27"/>
    </location>
</feature>
<sequence>MKKLAARLGGVVLAFALALTMPCAALAEGNGSVSPETASQGVVSAPEKSTGEAHISEQGSPSAERRVVRVGFPQAEGFAMVDATGQRSGVLYDWLVEIAKYTGWTYEFVDGSINDLVDQVATGEVDMMGGMFIRESYRTAFDYSHYSTGSNLCLLICPEDDKTIANFDVSTLKGKTIGVFKSAREKIRRLHNYLDFNGLDCTVVELELEDYQDCLKNGTVDLMLGSDVEVLEGYKVVASFPGEPHYVGVAKESGLLAPLDDAMTQIYAADPSFAERLYARHFPNAYDSPIAFSDADRAYVNEVDEVRVAVVVGQYPLYYEREGDYRGLTKDVFDLVSQRTGLTFRFVHAATYEDTFELVKRGEADLVGSFMEDERAAATKGFALTAAYASFDDVVFRSKRASSDDGHVVVAQVAGRENLEPAGATEGTQEVESKRYPTFVACLEAVNEGSVDFTCMPSAFAEALFADRSFPNVAPATANRQLTSFSAALPEPVNSQLYSVLSKAVNSFTEEERAALASRNSVPLVSRPTSLKSFVAENPLFGVGVLLVFALLAGAVAVVVATSKMRARMMELKLTKAEETSRAKSDFLSRMSHEIRTPMNAIIGLSNVASLSGEATPSVKADLEKINASAKYLLSLVNDILDMAKIENEKMSINATPTRLTSLADQLESMFSFLASEKHLRFEVSCPVDDTVVVDDVRLQQVLANLLSNAFKFTEAGGSVRLFIEEESRTEDAVCLRFVVEDDGTGIRPEDVERIFKSFEQAAENHRNAQGTGLGLAICSNLVRLMGGTLEVESVFGKGSKFSFRLNLPLVDEPEDQGSCLAECAGVETGEAEAQPLAGVRVLLAEDNDLNAEIATALLDLKGVEVERACDGREAVNLFVASEPGYYNLILMDVMMPELDGLGASREIRVLNRPDAREVPIVALTANTFQEDRDEAVAAGMNGFVPKPFEARQLYETLQSLLPPKPE</sequence>
<evidence type="ECO:0000259" key="13">
    <source>
        <dbReference type="PROSITE" id="PS50110"/>
    </source>
</evidence>
<keyword evidence="15" id="KW-1185">Reference proteome</keyword>
<dbReference type="SUPFAM" id="SSF52172">
    <property type="entry name" value="CheY-like"/>
    <property type="match status" value="1"/>
</dbReference>
<dbReference type="Gene3D" id="3.30.565.10">
    <property type="entry name" value="Histidine kinase-like ATPase, C-terminal domain"/>
    <property type="match status" value="1"/>
</dbReference>
<evidence type="ECO:0000259" key="12">
    <source>
        <dbReference type="PROSITE" id="PS50109"/>
    </source>
</evidence>
<feature type="modified residue" description="4-aspartylphosphate" evidence="8">
    <location>
        <position position="893"/>
    </location>
</feature>
<dbReference type="CDD" id="cd00082">
    <property type="entry name" value="HisKA"/>
    <property type="match status" value="1"/>
</dbReference>